<organism evidence="9 10">
    <name type="scientific">Schistosoma mekongi</name>
    <name type="common">Parasitic worm</name>
    <dbReference type="NCBI Taxonomy" id="38744"/>
    <lineage>
        <taxon>Eukaryota</taxon>
        <taxon>Metazoa</taxon>
        <taxon>Spiralia</taxon>
        <taxon>Lophotrochozoa</taxon>
        <taxon>Platyhelminthes</taxon>
        <taxon>Trematoda</taxon>
        <taxon>Digenea</taxon>
        <taxon>Strigeidida</taxon>
        <taxon>Schistosomatoidea</taxon>
        <taxon>Schistosomatidae</taxon>
        <taxon>Schistosoma</taxon>
    </lineage>
</organism>
<evidence type="ECO:0000256" key="7">
    <source>
        <dbReference type="ARBA" id="ARBA00033331"/>
    </source>
</evidence>
<keyword evidence="4" id="KW-0808">Transferase</keyword>
<dbReference type="PANTHER" id="PTHR10993:SF7">
    <property type="entry name" value="LIPOYLTRANSFERASE 2, MITOCHONDRIAL-RELATED"/>
    <property type="match status" value="1"/>
</dbReference>
<dbReference type="Pfam" id="PF21948">
    <property type="entry name" value="LplA-B_cat"/>
    <property type="match status" value="1"/>
</dbReference>
<comment type="similarity">
    <text evidence="2">Belongs to the LipB family.</text>
</comment>
<gene>
    <name evidence="9" type="ORF">MN116_001965</name>
</gene>
<dbReference type="Gene3D" id="3.30.930.10">
    <property type="entry name" value="Bira Bifunctional Protein, Domain 2"/>
    <property type="match status" value="1"/>
</dbReference>
<sequence length="295" mass="32705">MVSVLSFYLGYVPYKIAWNLQKSIVKMFKSFDNFSVHCILLLEHCPVYTIGIRHTDPMNDYGKYGTERLRSFGAEFVSTDRGGLITYHGPGQLVAYPIINLRCKSLRGRGLRWYVGALEEAGVKLCSQFGVTAICGGDLETGVWLDLKHKIMAIGIRQSSSITYHGIALNCTSEPLSWLRRIVPCGLAGRDVTCLSEACGRQCTPKEVAPIMSDCLVSSLFELRMNGGSGVNYEYRNDTAGDWCNPLFNINDDSDDFSESGAPSKSWSCISEDILCSLHSRINNCVVDNPLIINK</sequence>
<dbReference type="AlphaFoldDB" id="A0AAE2D840"/>
<dbReference type="EMBL" id="JALJAT010000001">
    <property type="protein sequence ID" value="KAK4474851.1"/>
    <property type="molecule type" value="Genomic_DNA"/>
</dbReference>
<dbReference type="PROSITE" id="PS01313">
    <property type="entry name" value="LIPB"/>
    <property type="match status" value="1"/>
</dbReference>
<dbReference type="InterPro" id="IPR020605">
    <property type="entry name" value="Octanoyltransferase_CS"/>
</dbReference>
<evidence type="ECO:0000256" key="2">
    <source>
        <dbReference type="ARBA" id="ARBA00007907"/>
    </source>
</evidence>
<comment type="pathway">
    <text evidence="1">Protein modification; protein lipoylation via endogenous pathway; protein N(6)-(lipoyl)lysine from octanoyl-[acyl-carrier-protein]: step 1/2.</text>
</comment>
<keyword evidence="5" id="KW-0012">Acyltransferase</keyword>
<dbReference type="GO" id="GO:0009249">
    <property type="term" value="P:protein lipoylation"/>
    <property type="evidence" value="ECO:0007669"/>
    <property type="project" value="InterPro"/>
</dbReference>
<dbReference type="Proteomes" id="UP001292079">
    <property type="component" value="Unassembled WGS sequence"/>
</dbReference>
<dbReference type="CDD" id="cd16444">
    <property type="entry name" value="LipB"/>
    <property type="match status" value="1"/>
</dbReference>
<dbReference type="EC" id="2.3.1.181" evidence="3"/>
<evidence type="ECO:0000259" key="8">
    <source>
        <dbReference type="PROSITE" id="PS51733"/>
    </source>
</evidence>
<reference evidence="9" key="2">
    <citation type="journal article" date="2023" name="Infect Dis Poverty">
        <title>Chromosome-scale genome of the human blood fluke Schistosoma mekongi and its implications for public health.</title>
        <authorList>
            <person name="Zhou M."/>
            <person name="Xu L."/>
            <person name="Xu D."/>
            <person name="Chen W."/>
            <person name="Khan J."/>
            <person name="Hu Y."/>
            <person name="Huang H."/>
            <person name="Wei H."/>
            <person name="Zhang Y."/>
            <person name="Chusongsang P."/>
            <person name="Tanasarnprasert K."/>
            <person name="Hu X."/>
            <person name="Limpanont Y."/>
            <person name="Lv Z."/>
        </authorList>
    </citation>
    <scope>NUCLEOTIDE SEQUENCE</scope>
    <source>
        <strain evidence="9">LV_2022a</strain>
    </source>
</reference>
<dbReference type="NCBIfam" id="TIGR00214">
    <property type="entry name" value="lipB"/>
    <property type="match status" value="1"/>
</dbReference>
<accession>A0AAE2D840</accession>
<evidence type="ECO:0000256" key="3">
    <source>
        <dbReference type="ARBA" id="ARBA00012334"/>
    </source>
</evidence>
<dbReference type="PANTHER" id="PTHR10993">
    <property type="entry name" value="OCTANOYLTRANSFERASE"/>
    <property type="match status" value="1"/>
</dbReference>
<protein>
    <recommendedName>
        <fullName evidence="3">lipoyl(octanoyl) transferase</fullName>
        <ecNumber evidence="3">2.3.1.181</ecNumber>
    </recommendedName>
    <alternativeName>
        <fullName evidence="6">Lipoate-protein ligase B</fullName>
    </alternativeName>
    <alternativeName>
        <fullName evidence="7">Lipoyl/octanoyl transferase</fullName>
    </alternativeName>
</protein>
<evidence type="ECO:0000256" key="6">
    <source>
        <dbReference type="ARBA" id="ARBA00030797"/>
    </source>
</evidence>
<feature type="domain" description="BPL/LPL catalytic" evidence="8">
    <location>
        <begin position="33"/>
        <end position="224"/>
    </location>
</feature>
<evidence type="ECO:0000313" key="10">
    <source>
        <dbReference type="Proteomes" id="UP001292079"/>
    </source>
</evidence>
<dbReference type="PROSITE" id="PS51733">
    <property type="entry name" value="BPL_LPL_CATALYTIC"/>
    <property type="match status" value="1"/>
</dbReference>
<dbReference type="SUPFAM" id="SSF55681">
    <property type="entry name" value="Class II aaRS and biotin synthetases"/>
    <property type="match status" value="1"/>
</dbReference>
<dbReference type="InterPro" id="IPR004143">
    <property type="entry name" value="BPL_LPL_catalytic"/>
</dbReference>
<dbReference type="InterPro" id="IPR000544">
    <property type="entry name" value="Octanoyltransferase"/>
</dbReference>
<comment type="caution">
    <text evidence="9">The sequence shown here is derived from an EMBL/GenBank/DDBJ whole genome shotgun (WGS) entry which is preliminary data.</text>
</comment>
<proteinExistence type="inferred from homology"/>
<name>A0AAE2D840_SCHME</name>
<dbReference type="InterPro" id="IPR045864">
    <property type="entry name" value="aa-tRNA-synth_II/BPL/LPL"/>
</dbReference>
<dbReference type="GO" id="GO:0033819">
    <property type="term" value="F:lipoyl(octanoyl) transferase activity"/>
    <property type="evidence" value="ECO:0007669"/>
    <property type="project" value="UniProtKB-EC"/>
</dbReference>
<evidence type="ECO:0000256" key="5">
    <source>
        <dbReference type="ARBA" id="ARBA00023315"/>
    </source>
</evidence>
<evidence type="ECO:0000313" key="9">
    <source>
        <dbReference type="EMBL" id="KAK4474851.1"/>
    </source>
</evidence>
<evidence type="ECO:0000256" key="1">
    <source>
        <dbReference type="ARBA" id="ARBA00004821"/>
    </source>
</evidence>
<evidence type="ECO:0000256" key="4">
    <source>
        <dbReference type="ARBA" id="ARBA00022679"/>
    </source>
</evidence>
<reference evidence="9" key="1">
    <citation type="submission" date="2022-04" db="EMBL/GenBank/DDBJ databases">
        <authorList>
            <person name="Xu L."/>
            <person name="Lv Z."/>
        </authorList>
    </citation>
    <scope>NUCLEOTIDE SEQUENCE</scope>
    <source>
        <strain evidence="9">LV_2022a</strain>
    </source>
</reference>
<keyword evidence="10" id="KW-1185">Reference proteome</keyword>